<dbReference type="SUPFAM" id="SSF53300">
    <property type="entry name" value="vWA-like"/>
    <property type="match status" value="1"/>
</dbReference>
<dbReference type="Pfam" id="PF06213">
    <property type="entry name" value="CobT"/>
    <property type="match status" value="1"/>
</dbReference>
<evidence type="ECO:0000313" key="3">
    <source>
        <dbReference type="EMBL" id="TCX36567.1"/>
    </source>
</evidence>
<sequence>MKKTSVKDITKFREAIKNVVSMLVARNIPVIERGDKAYVEYNKAGEPLCICIPSIPDDASDKFLMAIRGFIDHEVAHVLFTDSTKATSFVWNAVEDTFIERKMGEMFKGSRANLINTQKHVIDTVFIPKEMEAIAEKLGDQTRMFMEFYLVPVLRAWNDQTPFIDYMEDRWESVKEPVSILIKHGVDKMIPKISSTSDSVAVAALIVRLLVDKPMESKEPDGSDSKEKGKGKSSSEPSEGDCGSGSDLPWHDESDEQEQSDAPGDGEEKGSPESSESEGSEAASADAGDGGSAESEEDKKSDGIGDEPSDAESGAGDIPKPTKGDLEKLESTKLPKGAMDMSMEGAMKMIISSESELSTGYRPYERTYDFMGRLEHASEFFRNVLAASPKGFHMYGDADNYMVIPKHEAVFNKNIKPLIGDDIVATLAKDLERTIASQNRNQFVPGQRRGRLHGPSLYRLSVDDDRVFRKLEVKRAVNSCVQIVIDMSGSMRGQKIKTACAAAYTLADALARINVKTMITGFTTSSLAMPGKSEFNRSEALFLPIIKGWETPISSKQTICNLGALAGTMILAENIDGESILALLQHFSGRQEDRKIMIVLSDGSPAAQGSGLTGHLKMVTKQIEQDTDIHLLGIGILTDAPRRFYRDNICLNNVGDLAETLIKQMQRLLS</sequence>
<reference evidence="3" key="1">
    <citation type="submission" date="2019-01" db="EMBL/GenBank/DDBJ databases">
        <authorList>
            <person name="Lista F."/>
            <person name="Anselmo A."/>
        </authorList>
    </citation>
    <scope>NUCLEOTIDE SEQUENCE</scope>
    <source>
        <strain evidence="3">13S</strain>
    </source>
</reference>
<dbReference type="RefSeq" id="WP_048255569.1">
    <property type="nucleotide sequence ID" value="NZ_CP055187.1"/>
</dbReference>
<dbReference type="GO" id="GO:0009236">
    <property type="term" value="P:cobalamin biosynthetic process"/>
    <property type="evidence" value="ECO:0007669"/>
    <property type="project" value="InterPro"/>
</dbReference>
<feature type="compositionally biased region" description="Basic and acidic residues" evidence="1">
    <location>
        <begin position="215"/>
        <end position="230"/>
    </location>
</feature>
<feature type="compositionally biased region" description="Basic and acidic residues" evidence="1">
    <location>
        <begin position="320"/>
        <end position="333"/>
    </location>
</feature>
<dbReference type="InterPro" id="IPR006538">
    <property type="entry name" value="CobT"/>
</dbReference>
<feature type="domain" description="Cobalamin biosynthesis protein CobT VWA" evidence="2">
    <location>
        <begin position="467"/>
        <end position="670"/>
    </location>
</feature>
<dbReference type="Gene3D" id="3.40.50.410">
    <property type="entry name" value="von Willebrand factor, type A domain"/>
    <property type="match status" value="1"/>
</dbReference>
<proteinExistence type="predicted"/>
<organism evidence="3">
    <name type="scientific">Klebsiella pneumoniae</name>
    <dbReference type="NCBI Taxonomy" id="573"/>
    <lineage>
        <taxon>Bacteria</taxon>
        <taxon>Pseudomonadati</taxon>
        <taxon>Pseudomonadota</taxon>
        <taxon>Gammaproteobacteria</taxon>
        <taxon>Enterobacterales</taxon>
        <taxon>Enterobacteriaceae</taxon>
        <taxon>Klebsiella/Raoultella group</taxon>
        <taxon>Klebsiella</taxon>
        <taxon>Klebsiella pneumoniae complex</taxon>
    </lineage>
</organism>
<evidence type="ECO:0000256" key="1">
    <source>
        <dbReference type="SAM" id="MobiDB-lite"/>
    </source>
</evidence>
<dbReference type="PANTHER" id="PTHR41248:SF1">
    <property type="entry name" value="NORD PROTEIN"/>
    <property type="match status" value="1"/>
</dbReference>
<dbReference type="EMBL" id="SDCJ01000016">
    <property type="protein sequence ID" value="TCX36567.1"/>
    <property type="molecule type" value="Genomic_DNA"/>
</dbReference>
<feature type="compositionally biased region" description="Low complexity" evidence="1">
    <location>
        <begin position="232"/>
        <end position="241"/>
    </location>
</feature>
<dbReference type="Pfam" id="PF11775">
    <property type="entry name" value="CobT_C"/>
    <property type="match status" value="1"/>
</dbReference>
<feature type="region of interest" description="Disordered" evidence="1">
    <location>
        <begin position="215"/>
        <end position="338"/>
    </location>
</feature>
<dbReference type="AlphaFoldDB" id="A0A483IVG1"/>
<dbReference type="PANTHER" id="PTHR41248">
    <property type="entry name" value="NORD PROTEIN"/>
    <property type="match status" value="1"/>
</dbReference>
<dbReference type="PIRSF" id="PIRSF031715">
    <property type="entry name" value="Cob_chel_CobT"/>
    <property type="match status" value="1"/>
</dbReference>
<dbReference type="InterPro" id="IPR036465">
    <property type="entry name" value="vWFA_dom_sf"/>
</dbReference>
<protein>
    <recommendedName>
        <fullName evidence="2">Cobalamin biosynthesis protein CobT VWA domain-containing protein</fullName>
    </recommendedName>
</protein>
<comment type="caution">
    <text evidence="3">The sequence shown here is derived from an EMBL/GenBank/DDBJ whole genome shotgun (WGS) entry which is preliminary data.</text>
</comment>
<name>A0A483IVG1_KLEPN</name>
<evidence type="ECO:0000259" key="2">
    <source>
        <dbReference type="Pfam" id="PF11775"/>
    </source>
</evidence>
<accession>A0A483IVG1</accession>
<gene>
    <name evidence="3" type="ORF">ETE75_20075</name>
</gene>
<dbReference type="InterPro" id="IPR051928">
    <property type="entry name" value="NorD/CobT"/>
</dbReference>
<dbReference type="InterPro" id="IPR025861">
    <property type="entry name" value="CobT_VWA_dom"/>
</dbReference>